<dbReference type="EMBL" id="CP006644">
    <property type="protein sequence ID" value="AHE57360.1"/>
    <property type="molecule type" value="Genomic_DNA"/>
</dbReference>
<proteinExistence type="predicted"/>
<dbReference type="RefSeq" id="WP_025295451.1">
    <property type="nucleotide sequence ID" value="NZ_CP006644.1"/>
</dbReference>
<dbReference type="AlphaFoldDB" id="W0ANP7"/>
<dbReference type="Proteomes" id="UP000018851">
    <property type="component" value="Chromosome"/>
</dbReference>
<evidence type="ECO:0000256" key="1">
    <source>
        <dbReference type="SAM" id="Phobius"/>
    </source>
</evidence>
<dbReference type="HOGENOM" id="CLU_171090_1_0_5"/>
<dbReference type="PATRIC" id="fig|1123269.5.peg.5680"/>
<evidence type="ECO:0000313" key="2">
    <source>
        <dbReference type="EMBL" id="AHE57360.1"/>
    </source>
</evidence>
<evidence type="ECO:0000313" key="3">
    <source>
        <dbReference type="Proteomes" id="UP000018851"/>
    </source>
</evidence>
<dbReference type="eggNOG" id="ENOG5033A39">
    <property type="taxonomic scope" value="Bacteria"/>
</dbReference>
<sequence>MDEFGKPWFAPKRFGYGAGLPIATAGWVFLSAHFLLIGLGLLFLHGVARWAWLATIILVALPIYAAKTRGGWRWRWGGED</sequence>
<dbReference type="KEGG" id="ssan:NX02_28955"/>
<keyword evidence="1" id="KW-0812">Transmembrane</keyword>
<gene>
    <name evidence="2" type="ORF">NX02_28955</name>
</gene>
<feature type="transmembrane region" description="Helical" evidence="1">
    <location>
        <begin position="20"/>
        <end position="44"/>
    </location>
</feature>
<protein>
    <submittedName>
        <fullName evidence="2">Uncharacterized protein</fullName>
    </submittedName>
</protein>
<organism evidence="2 3">
    <name type="scientific">Sphingomonas sanxanigenens DSM 19645 = NX02</name>
    <dbReference type="NCBI Taxonomy" id="1123269"/>
    <lineage>
        <taxon>Bacteria</taxon>
        <taxon>Pseudomonadati</taxon>
        <taxon>Pseudomonadota</taxon>
        <taxon>Alphaproteobacteria</taxon>
        <taxon>Sphingomonadales</taxon>
        <taxon>Sphingomonadaceae</taxon>
        <taxon>Sphingomonas</taxon>
    </lineage>
</organism>
<accession>W0ANP7</accession>
<feature type="transmembrane region" description="Helical" evidence="1">
    <location>
        <begin position="50"/>
        <end position="66"/>
    </location>
</feature>
<dbReference type="STRING" id="1123269.NX02_28955"/>
<keyword evidence="1" id="KW-0472">Membrane</keyword>
<reference evidence="2 3" key="1">
    <citation type="submission" date="2013-07" db="EMBL/GenBank/DDBJ databases">
        <title>Completed genome of Sphingomonas sanxanigenens NX02.</title>
        <authorList>
            <person name="Ma T."/>
            <person name="Huang H."/>
            <person name="Wu M."/>
            <person name="Li X."/>
            <person name="Li G."/>
        </authorList>
    </citation>
    <scope>NUCLEOTIDE SEQUENCE [LARGE SCALE GENOMIC DNA]</scope>
    <source>
        <strain evidence="2 3">NX02</strain>
    </source>
</reference>
<name>W0ANP7_9SPHN</name>
<keyword evidence="3" id="KW-1185">Reference proteome</keyword>
<dbReference type="OrthoDB" id="7862423at2"/>
<keyword evidence="1" id="KW-1133">Transmembrane helix</keyword>